<feature type="transmembrane region" description="Helical" evidence="1">
    <location>
        <begin position="12"/>
        <end position="29"/>
    </location>
</feature>
<evidence type="ECO:0000313" key="3">
    <source>
        <dbReference type="Proteomes" id="UP000324104"/>
    </source>
</evidence>
<keyword evidence="1" id="KW-0812">Transmembrane</keyword>
<evidence type="ECO:0008006" key="4">
    <source>
        <dbReference type="Google" id="ProtNLM"/>
    </source>
</evidence>
<sequence>MTAEYPSATREIGMVILAIVALVVVYLMVTVTLAFGLFGAFVLVAFVYVWFFVWNADSGDLSGGQNCPSCGSRIGADEDVCEYCGESL</sequence>
<protein>
    <recommendedName>
        <fullName evidence="4">Zinc ribbon domain-containing protein</fullName>
    </recommendedName>
</protein>
<dbReference type="AlphaFoldDB" id="A0A5D5ASV1"/>
<keyword evidence="3" id="KW-1185">Reference proteome</keyword>
<evidence type="ECO:0000313" key="2">
    <source>
        <dbReference type="EMBL" id="TYT63955.1"/>
    </source>
</evidence>
<name>A0A5D5ASV1_9EURY</name>
<dbReference type="Proteomes" id="UP000324104">
    <property type="component" value="Unassembled WGS sequence"/>
</dbReference>
<evidence type="ECO:0000256" key="1">
    <source>
        <dbReference type="SAM" id="Phobius"/>
    </source>
</evidence>
<keyword evidence="1" id="KW-1133">Transmembrane helix</keyword>
<comment type="caution">
    <text evidence="2">The sequence shown here is derived from an EMBL/GenBank/DDBJ whole genome shotgun (WGS) entry which is preliminary data.</text>
</comment>
<organism evidence="2 3">
    <name type="scientific">Natrialba swarupiae</name>
    <dbReference type="NCBI Taxonomy" id="2448032"/>
    <lineage>
        <taxon>Archaea</taxon>
        <taxon>Methanobacteriati</taxon>
        <taxon>Methanobacteriota</taxon>
        <taxon>Stenosarchaea group</taxon>
        <taxon>Halobacteria</taxon>
        <taxon>Halobacteriales</taxon>
        <taxon>Natrialbaceae</taxon>
        <taxon>Natrialba</taxon>
    </lineage>
</organism>
<feature type="transmembrane region" description="Helical" evidence="1">
    <location>
        <begin position="35"/>
        <end position="54"/>
    </location>
</feature>
<dbReference type="EMBL" id="VTAW01000001">
    <property type="protein sequence ID" value="TYT63955.1"/>
    <property type="molecule type" value="Genomic_DNA"/>
</dbReference>
<keyword evidence="1" id="KW-0472">Membrane</keyword>
<proteinExistence type="predicted"/>
<gene>
    <name evidence="2" type="ORF">FYC77_01755</name>
</gene>
<reference evidence="2 3" key="1">
    <citation type="submission" date="2019-08" db="EMBL/GenBank/DDBJ databases">
        <title>Archaea genome.</title>
        <authorList>
            <person name="Kajale S."/>
            <person name="Shouche Y."/>
            <person name="Deshpande N."/>
            <person name="Sharma A."/>
        </authorList>
    </citation>
    <scope>NUCLEOTIDE SEQUENCE [LARGE SCALE GENOMIC DNA]</scope>
    <source>
        <strain evidence="2 3">ESP3B_9</strain>
    </source>
</reference>
<dbReference type="RefSeq" id="WP_149079760.1">
    <property type="nucleotide sequence ID" value="NZ_VTAW01000001.1"/>
</dbReference>
<accession>A0A5D5ASV1</accession>